<dbReference type="Proteomes" id="UP000612746">
    <property type="component" value="Unassembled WGS sequence"/>
</dbReference>
<keyword evidence="1" id="KW-0378">Hydrolase</keyword>
<dbReference type="NCBIfam" id="TIGR01489">
    <property type="entry name" value="DKMTPPase-SF"/>
    <property type="match status" value="1"/>
</dbReference>
<proteinExistence type="predicted"/>
<dbReference type="InterPro" id="IPR036412">
    <property type="entry name" value="HAD-like_sf"/>
</dbReference>
<dbReference type="Gene3D" id="3.90.1470.20">
    <property type="match status" value="1"/>
</dbReference>
<protein>
    <submittedName>
        <fullName evidence="2">Uncharacterized protein</fullName>
    </submittedName>
</protein>
<evidence type="ECO:0000313" key="2">
    <source>
        <dbReference type="EMBL" id="KAG2185508.1"/>
    </source>
</evidence>
<dbReference type="PANTHER" id="PTHR28181:SF2">
    <property type="entry name" value="PHOSPHORIC MONOESTER HYDROLASE"/>
    <property type="match status" value="1"/>
</dbReference>
<dbReference type="GO" id="GO:0016791">
    <property type="term" value="F:phosphatase activity"/>
    <property type="evidence" value="ECO:0007669"/>
    <property type="project" value="InterPro"/>
</dbReference>
<accession>A0A8H7Q436</accession>
<dbReference type="EMBL" id="JAEPRA010000005">
    <property type="protein sequence ID" value="KAG2185508.1"/>
    <property type="molecule type" value="Genomic_DNA"/>
</dbReference>
<dbReference type="OrthoDB" id="2342176at2759"/>
<dbReference type="InterPro" id="IPR050849">
    <property type="entry name" value="HAD-like_hydrolase_phosphatase"/>
</dbReference>
<dbReference type="SUPFAM" id="SSF56784">
    <property type="entry name" value="HAD-like"/>
    <property type="match status" value="1"/>
</dbReference>
<dbReference type="Gene3D" id="3.40.50.1000">
    <property type="entry name" value="HAD superfamily/HAD-like"/>
    <property type="match status" value="1"/>
</dbReference>
<dbReference type="AlphaFoldDB" id="A0A8H7Q436"/>
<reference evidence="2" key="1">
    <citation type="submission" date="2020-12" db="EMBL/GenBank/DDBJ databases">
        <title>Metabolic potential, ecology and presence of endohyphal bacteria is reflected in genomic diversity of Mucoromycotina.</title>
        <authorList>
            <person name="Muszewska A."/>
            <person name="Okrasinska A."/>
            <person name="Steczkiewicz K."/>
            <person name="Drgas O."/>
            <person name="Orlowska M."/>
            <person name="Perlinska-Lenart U."/>
            <person name="Aleksandrzak-Piekarczyk T."/>
            <person name="Szatraj K."/>
            <person name="Zielenkiewicz U."/>
            <person name="Pilsyk S."/>
            <person name="Malc E."/>
            <person name="Mieczkowski P."/>
            <person name="Kruszewska J.S."/>
            <person name="Biernat P."/>
            <person name="Pawlowska J."/>
        </authorList>
    </citation>
    <scope>NUCLEOTIDE SEQUENCE</scope>
    <source>
        <strain evidence="2">WA0000051536</strain>
    </source>
</reference>
<dbReference type="NCBIfam" id="TIGR01488">
    <property type="entry name" value="HAD-SF-IB"/>
    <property type="match status" value="1"/>
</dbReference>
<evidence type="ECO:0000313" key="3">
    <source>
        <dbReference type="Proteomes" id="UP000612746"/>
    </source>
</evidence>
<evidence type="ECO:0000256" key="1">
    <source>
        <dbReference type="ARBA" id="ARBA00022801"/>
    </source>
</evidence>
<keyword evidence="3" id="KW-1185">Reference proteome</keyword>
<organism evidence="2 3">
    <name type="scientific">Umbelopsis vinacea</name>
    <dbReference type="NCBI Taxonomy" id="44442"/>
    <lineage>
        <taxon>Eukaryota</taxon>
        <taxon>Fungi</taxon>
        <taxon>Fungi incertae sedis</taxon>
        <taxon>Mucoromycota</taxon>
        <taxon>Mucoromycotina</taxon>
        <taxon>Umbelopsidomycetes</taxon>
        <taxon>Umbelopsidales</taxon>
        <taxon>Umbelopsidaceae</taxon>
        <taxon>Umbelopsis</taxon>
    </lineage>
</organism>
<gene>
    <name evidence="2" type="ORF">INT44_002301</name>
</gene>
<dbReference type="InterPro" id="IPR006384">
    <property type="entry name" value="HAD_hydro_PyrdxlP_Pase-like"/>
</dbReference>
<comment type="caution">
    <text evidence="2">The sequence shown here is derived from an EMBL/GenBank/DDBJ whole genome shotgun (WGS) entry which is preliminary data.</text>
</comment>
<dbReference type="InterPro" id="IPR023214">
    <property type="entry name" value="HAD_sf"/>
</dbReference>
<name>A0A8H7Q436_9FUNG</name>
<dbReference type="Pfam" id="PF12710">
    <property type="entry name" value="HAD"/>
    <property type="match status" value="1"/>
</dbReference>
<sequence length="244" mass="27458">MAKGLDIQVYSDFDGTISLQDTGCLLIDDPRCLGFKRRRELDHLIMNKDVSFRDGLEEMWAAVTLTWEEAWKDHLEAVKVDPGFSAFYDYCKSVGVPVKIVSSGIYPVIEQIMENFIGDRAKEIEIISNGGGVDGRKWSIQWRDDTSFGHDKSLTLKKARESATPETIFVFCGDGVSDISAAQNADILFARHGRDLETWCQRENVPFLGFDNFSEVEEVVAKLVEGKVTLQRDEKTGFCSLIDV</sequence>
<dbReference type="PANTHER" id="PTHR28181">
    <property type="entry name" value="UPF0655 PROTEIN YCR015C"/>
    <property type="match status" value="1"/>
</dbReference>